<keyword evidence="2" id="KW-1185">Reference proteome</keyword>
<dbReference type="EMBL" id="MU003516">
    <property type="protein sequence ID" value="KAF2468351.1"/>
    <property type="molecule type" value="Genomic_DNA"/>
</dbReference>
<sequence length="320" mass="35588">MMTTPAAANSSKGRNIFFPPPPTTWERFIGLPSAFIAKYIYSIAQSRVAPTSPSLIHPPIRIVCISDTHNTTLTDVPPGDILLHAGDMTNSGSFEELQAQITWLNSLPHTHKIAIGGNHDVLLDEEFVKRVPARVFDSHGATAKNLDWGSVVYLNDTSVTLDIHGREINVFGCPLTPKLGNWGFQYLRKSDVWTGRVPEGTDILLTHGPPKGHLDLSWWGCGFLNRELERVQPQLCVFGHIHKGRGKEQVCWDLTQQLYDRVVTGETGWLGVLRLAVEVAKVTVWGKGFGGREQKGTLINAAMARGGRRERWREKLLSNK</sequence>
<accession>A0ACB6QQA9</accession>
<protein>
    <submittedName>
        <fullName evidence="1">Metallo-dependent phosphatase</fullName>
    </submittedName>
</protein>
<organism evidence="1 2">
    <name type="scientific">Lindgomyces ingoldianus</name>
    <dbReference type="NCBI Taxonomy" id="673940"/>
    <lineage>
        <taxon>Eukaryota</taxon>
        <taxon>Fungi</taxon>
        <taxon>Dikarya</taxon>
        <taxon>Ascomycota</taxon>
        <taxon>Pezizomycotina</taxon>
        <taxon>Dothideomycetes</taxon>
        <taxon>Pleosporomycetidae</taxon>
        <taxon>Pleosporales</taxon>
        <taxon>Lindgomycetaceae</taxon>
        <taxon>Lindgomyces</taxon>
    </lineage>
</organism>
<evidence type="ECO:0000313" key="1">
    <source>
        <dbReference type="EMBL" id="KAF2468351.1"/>
    </source>
</evidence>
<evidence type="ECO:0000313" key="2">
    <source>
        <dbReference type="Proteomes" id="UP000799755"/>
    </source>
</evidence>
<dbReference type="Proteomes" id="UP000799755">
    <property type="component" value="Unassembled WGS sequence"/>
</dbReference>
<proteinExistence type="predicted"/>
<gene>
    <name evidence="1" type="ORF">BDR25DRAFT_344342</name>
</gene>
<name>A0ACB6QQA9_9PLEO</name>
<reference evidence="1" key="1">
    <citation type="journal article" date="2020" name="Stud. Mycol.">
        <title>101 Dothideomycetes genomes: a test case for predicting lifestyles and emergence of pathogens.</title>
        <authorList>
            <person name="Haridas S."/>
            <person name="Albert R."/>
            <person name="Binder M."/>
            <person name="Bloem J."/>
            <person name="Labutti K."/>
            <person name="Salamov A."/>
            <person name="Andreopoulos B."/>
            <person name="Baker S."/>
            <person name="Barry K."/>
            <person name="Bills G."/>
            <person name="Bluhm B."/>
            <person name="Cannon C."/>
            <person name="Castanera R."/>
            <person name="Culley D."/>
            <person name="Daum C."/>
            <person name="Ezra D."/>
            <person name="Gonzalez J."/>
            <person name="Henrissat B."/>
            <person name="Kuo A."/>
            <person name="Liang C."/>
            <person name="Lipzen A."/>
            <person name="Lutzoni F."/>
            <person name="Magnuson J."/>
            <person name="Mondo S."/>
            <person name="Nolan M."/>
            <person name="Ohm R."/>
            <person name="Pangilinan J."/>
            <person name="Park H.-J."/>
            <person name="Ramirez L."/>
            <person name="Alfaro M."/>
            <person name="Sun H."/>
            <person name="Tritt A."/>
            <person name="Yoshinaga Y."/>
            <person name="Zwiers L.-H."/>
            <person name="Turgeon B."/>
            <person name="Goodwin S."/>
            <person name="Spatafora J."/>
            <person name="Crous P."/>
            <person name="Grigoriev I."/>
        </authorList>
    </citation>
    <scope>NUCLEOTIDE SEQUENCE</scope>
    <source>
        <strain evidence="1">ATCC 200398</strain>
    </source>
</reference>
<comment type="caution">
    <text evidence="1">The sequence shown here is derived from an EMBL/GenBank/DDBJ whole genome shotgun (WGS) entry which is preliminary data.</text>
</comment>